<dbReference type="KEGG" id="fad:CDH04_01870"/>
<dbReference type="EMBL" id="CP043424">
    <property type="protein sequence ID" value="QIW11471.1"/>
    <property type="molecule type" value="Genomic_DNA"/>
</dbReference>
<dbReference type="Proteomes" id="UP000251120">
    <property type="component" value="Chromosome"/>
</dbReference>
<dbReference type="EMBL" id="CP021781">
    <property type="protein sequence ID" value="AXA33245.1"/>
    <property type="molecule type" value="Genomic_DNA"/>
</dbReference>
<keyword evidence="4" id="KW-1185">Reference proteome</keyword>
<dbReference type="AlphaFoldDB" id="A0A2Z4XXV6"/>
<reference evidence="1 3" key="1">
    <citation type="submission" date="2017-06" db="EMBL/GenBank/DDBJ databases">
        <title>Complete genome of Francisella adeliensis.</title>
        <authorList>
            <person name="Vallesi A."/>
            <person name="Sjodin A."/>
        </authorList>
    </citation>
    <scope>NUCLEOTIDE SEQUENCE [LARGE SCALE GENOMIC DNA]</scope>
    <source>
        <strain evidence="1 3">FDC440</strain>
    </source>
</reference>
<dbReference type="RefSeq" id="WP_112869418.1">
    <property type="nucleotide sequence ID" value="NZ_CP021781.1"/>
</dbReference>
<evidence type="ECO:0000313" key="2">
    <source>
        <dbReference type="EMBL" id="QIW11471.1"/>
    </source>
</evidence>
<accession>A0A2Z4XXV6</accession>
<organism evidence="1 3">
    <name type="scientific">Francisella adeliensis</name>
    <dbReference type="NCBI Taxonomy" id="2007306"/>
    <lineage>
        <taxon>Bacteria</taxon>
        <taxon>Pseudomonadati</taxon>
        <taxon>Pseudomonadota</taxon>
        <taxon>Gammaproteobacteria</taxon>
        <taxon>Thiotrichales</taxon>
        <taxon>Francisellaceae</taxon>
        <taxon>Francisella</taxon>
    </lineage>
</organism>
<evidence type="ECO:0000313" key="4">
    <source>
        <dbReference type="Proteomes" id="UP000681131"/>
    </source>
</evidence>
<dbReference type="OrthoDB" id="5605119at2"/>
<gene>
    <name evidence="1" type="ORF">CDH04_01870</name>
    <name evidence="2" type="ORF">FZC43_01875</name>
</gene>
<name>A0A2Z4XXV6_9GAMM</name>
<proteinExistence type="predicted"/>
<evidence type="ECO:0008006" key="5">
    <source>
        <dbReference type="Google" id="ProtNLM"/>
    </source>
</evidence>
<evidence type="ECO:0000313" key="3">
    <source>
        <dbReference type="Proteomes" id="UP000251120"/>
    </source>
</evidence>
<evidence type="ECO:0000313" key="1">
    <source>
        <dbReference type="EMBL" id="AXA33245.1"/>
    </source>
</evidence>
<dbReference type="Proteomes" id="UP000681131">
    <property type="component" value="Chromosome"/>
</dbReference>
<reference evidence="2 4" key="2">
    <citation type="submission" date="2019-08" db="EMBL/GenBank/DDBJ databases">
        <title>Complete genome sequences of Francisella adeliensis (FSC1325 and FSC1326).</title>
        <authorList>
            <person name="Ohrman C."/>
            <person name="Uneklint I."/>
            <person name="Vallesi A."/>
            <person name="Karlsson L."/>
            <person name="Sjodin A."/>
        </authorList>
    </citation>
    <scope>NUCLEOTIDE SEQUENCE [LARGE SCALE GENOMIC DNA]</scope>
    <source>
        <strain evidence="2 4">FSC1325</strain>
    </source>
</reference>
<protein>
    <recommendedName>
        <fullName evidence="5">N-formylglutamate amidohydrolase</fullName>
    </recommendedName>
</protein>
<sequence>MTGNNTPFYTKHYEASTLSFYTREDLRFDLLITCPHAELGKNFIEVDYPELIDKVGLKKKDFEDFLSIEYDFGTHTLSHQIAAKLFREHGICTLVFEPSFPRSVLDAGRLYPNCIRNIVDYEKHPDLKESLVNLYEAYMAKLCHVVAVAKNYNALAIDLHTMSSYSPDIVQERYSEAISETPDNLLKYISLYKNSHKDGEKRSVELFSGDARNGIFASTELLKSLYREIQARDIMVQFDKPYILAEHLVAHYLVCELSAVCIDIPKDLVSRVTTEDEDYDIANLEIDDDKLEIMASIFTSSVVKARDLLKLKEV</sequence>
<dbReference type="Gene3D" id="3.40.630.40">
    <property type="entry name" value="Zn-dependent exopeptidases"/>
    <property type="match status" value="1"/>
</dbReference>